<protein>
    <submittedName>
        <fullName evidence="2">Uncharacterized protein</fullName>
    </submittedName>
</protein>
<comment type="caution">
    <text evidence="2">The sequence shown here is derived from an EMBL/GenBank/DDBJ whole genome shotgun (WGS) entry which is preliminary data.</text>
</comment>
<evidence type="ECO:0000313" key="2">
    <source>
        <dbReference type="EMBL" id="KAJ8868750.1"/>
    </source>
</evidence>
<evidence type="ECO:0000256" key="1">
    <source>
        <dbReference type="SAM" id="SignalP"/>
    </source>
</evidence>
<feature type="signal peptide" evidence="1">
    <location>
        <begin position="1"/>
        <end position="17"/>
    </location>
</feature>
<feature type="chain" id="PRO_5046619591" evidence="1">
    <location>
        <begin position="18"/>
        <end position="461"/>
    </location>
</feature>
<gene>
    <name evidence="2" type="ORF">PR048_030290</name>
</gene>
<keyword evidence="3" id="KW-1185">Reference proteome</keyword>
<evidence type="ECO:0000313" key="3">
    <source>
        <dbReference type="Proteomes" id="UP001159363"/>
    </source>
</evidence>
<keyword evidence="1" id="KW-0732">Signal</keyword>
<dbReference type="EMBL" id="JARBHB010000014">
    <property type="protein sequence ID" value="KAJ8868750.1"/>
    <property type="molecule type" value="Genomic_DNA"/>
</dbReference>
<dbReference type="Proteomes" id="UP001159363">
    <property type="component" value="Chromosome 13"/>
</dbReference>
<proteinExistence type="predicted"/>
<sequence length="461" mass="51622">MTVLVLLKVTALMLSETKRRCATASVSNNRTEVEVVCLSKNTTMPPATHEPTVTAHTKQQTSNVEHVAICVVYVYRSCEIKRGLGAVFRNQLFGGTGLGNNHSQRPNSVWYIDCEHLIGQGYNGAVTENSDASPSARSLKRLCATRWIAKYDAVHDFIGLLEYTLEALQEICRWNGTTQVFDGFMSLLESGTTENERTMHEYLTELKAPMLEGNMTCKTAIGIIIPGEEMGSSLEQQGSHIAGERIEQELIRADGVWREPPAPHMGGAPTDCVTGGRPLMNLLRLLQQTTFRPSGTFVHRLPSVDFLCLNVEIKRGKYFGKEKKPKLKGRKYVFRPPHATEAILCSVNVKVILPLVTHAERLMTTEAMQLFQANLVATTSFRRRRNHPRRLCLKLSDGSNGRCVRSNYPVRRGKWESGRDKLAVKVGATYEPPELRNLHRKWLVLSARAESKTGAEYSRRA</sequence>
<name>A0ABQ9G8K6_9NEOP</name>
<organism evidence="2 3">
    <name type="scientific">Dryococelus australis</name>
    <dbReference type="NCBI Taxonomy" id="614101"/>
    <lineage>
        <taxon>Eukaryota</taxon>
        <taxon>Metazoa</taxon>
        <taxon>Ecdysozoa</taxon>
        <taxon>Arthropoda</taxon>
        <taxon>Hexapoda</taxon>
        <taxon>Insecta</taxon>
        <taxon>Pterygota</taxon>
        <taxon>Neoptera</taxon>
        <taxon>Polyneoptera</taxon>
        <taxon>Phasmatodea</taxon>
        <taxon>Verophasmatodea</taxon>
        <taxon>Anareolatae</taxon>
        <taxon>Phasmatidae</taxon>
        <taxon>Eurycanthinae</taxon>
        <taxon>Dryococelus</taxon>
    </lineage>
</organism>
<reference evidence="2 3" key="1">
    <citation type="submission" date="2023-02" db="EMBL/GenBank/DDBJ databases">
        <title>LHISI_Scaffold_Assembly.</title>
        <authorList>
            <person name="Stuart O.P."/>
            <person name="Cleave R."/>
            <person name="Magrath M.J.L."/>
            <person name="Mikheyev A.S."/>
        </authorList>
    </citation>
    <scope>NUCLEOTIDE SEQUENCE [LARGE SCALE GENOMIC DNA]</scope>
    <source>
        <strain evidence="2">Daus_M_001</strain>
        <tissue evidence="2">Leg muscle</tissue>
    </source>
</reference>
<accession>A0ABQ9G8K6</accession>